<keyword evidence="1" id="KW-0596">Phosphopantetheine</keyword>
<sequence length="230" mass="24745">AGGKRGLLRVVRGAEILVVDDEGRPSQEGEVGELLLAGPMVTSGYVDLQNGGATPAAAPFREVDGVRYFCTRDLVRRASCGRIEFRGRADMTAKERGKWVDLLAVEEALQSLDGVTEAAMLPDPSGGSEPQGFLVLRAGNGLAAAEVRAAARAVLPRGAQLHILDHLPRHPVTRKVDARRLTAMLKRAGESWPLDPEAPPDPFAARRASEKAKSMYRWTLATMALAATWD</sequence>
<feature type="non-terminal residue" evidence="3">
    <location>
        <position position="1"/>
    </location>
</feature>
<dbReference type="Gene3D" id="3.30.300.30">
    <property type="match status" value="1"/>
</dbReference>
<proteinExistence type="predicted"/>
<evidence type="ECO:0000256" key="2">
    <source>
        <dbReference type="ARBA" id="ARBA00022553"/>
    </source>
</evidence>
<evidence type="ECO:0000313" key="3">
    <source>
        <dbReference type="EMBL" id="CAE8697688.1"/>
    </source>
</evidence>
<reference evidence="3" key="1">
    <citation type="submission" date="2021-02" db="EMBL/GenBank/DDBJ databases">
        <authorList>
            <person name="Dougan E. K."/>
            <person name="Rhodes N."/>
            <person name="Thang M."/>
            <person name="Chan C."/>
        </authorList>
    </citation>
    <scope>NUCLEOTIDE SEQUENCE</scope>
</reference>
<dbReference type="AlphaFoldDB" id="A0A813KDU5"/>
<dbReference type="Gene3D" id="3.40.50.12780">
    <property type="entry name" value="N-terminal domain of ligase-like"/>
    <property type="match status" value="1"/>
</dbReference>
<accession>A0A813KDU5</accession>
<dbReference type="SUPFAM" id="SSF56801">
    <property type="entry name" value="Acetyl-CoA synthetase-like"/>
    <property type="match status" value="1"/>
</dbReference>
<dbReference type="EMBL" id="CAJNNW010028796">
    <property type="protein sequence ID" value="CAE8697688.1"/>
    <property type="molecule type" value="Genomic_DNA"/>
</dbReference>
<dbReference type="Proteomes" id="UP000626109">
    <property type="component" value="Unassembled WGS sequence"/>
</dbReference>
<comment type="caution">
    <text evidence="3">The sequence shown here is derived from an EMBL/GenBank/DDBJ whole genome shotgun (WGS) entry which is preliminary data.</text>
</comment>
<dbReference type="PANTHER" id="PTHR44845:SF6">
    <property type="entry name" value="BETA-ALANINE-ACTIVATING ENZYME"/>
    <property type="match status" value="1"/>
</dbReference>
<feature type="non-terminal residue" evidence="3">
    <location>
        <position position="230"/>
    </location>
</feature>
<keyword evidence="2" id="KW-0597">Phosphoprotein</keyword>
<evidence type="ECO:0008006" key="5">
    <source>
        <dbReference type="Google" id="ProtNLM"/>
    </source>
</evidence>
<evidence type="ECO:0000313" key="4">
    <source>
        <dbReference type="Proteomes" id="UP000626109"/>
    </source>
</evidence>
<protein>
    <recommendedName>
        <fullName evidence="5">AMP-dependent synthetase/ligase domain-containing protein</fullName>
    </recommendedName>
</protein>
<evidence type="ECO:0000256" key="1">
    <source>
        <dbReference type="ARBA" id="ARBA00022450"/>
    </source>
</evidence>
<dbReference type="PANTHER" id="PTHR44845">
    <property type="entry name" value="CARRIER DOMAIN-CONTAINING PROTEIN"/>
    <property type="match status" value="1"/>
</dbReference>
<name>A0A813KDU5_POLGL</name>
<dbReference type="InterPro" id="IPR042099">
    <property type="entry name" value="ANL_N_sf"/>
</dbReference>
<dbReference type="InterPro" id="IPR045851">
    <property type="entry name" value="AMP-bd_C_sf"/>
</dbReference>
<gene>
    <name evidence="3" type="ORF">PGLA2088_LOCUS30406</name>
</gene>
<organism evidence="3 4">
    <name type="scientific">Polarella glacialis</name>
    <name type="common">Dinoflagellate</name>
    <dbReference type="NCBI Taxonomy" id="89957"/>
    <lineage>
        <taxon>Eukaryota</taxon>
        <taxon>Sar</taxon>
        <taxon>Alveolata</taxon>
        <taxon>Dinophyceae</taxon>
        <taxon>Suessiales</taxon>
        <taxon>Suessiaceae</taxon>
        <taxon>Polarella</taxon>
    </lineage>
</organism>